<sequence>MVFLPFLAYTLMCIQAKLTEDELKDFLQNTYEKEASQKCYKANIAEFNYETDIRSKTKEETVTNTTLETAAWEKDIWKKYFSDITPNDYTDPSLKRQVRTLHILGNALTNATNQMTGIYSTGKICPYSKQDCDVTKEGLSLEPGIEDIIAKSTDFDELVYIWKAWRDVTGAKMKDLYKTYVTLSNEAAVANNSDHIYLKDFSDKGAYWRDDYEDPNFVQNMDDLWTQVEPLYTELHKYVGRKLKQRYGSKLDISDGLIPAHVFGNMWAQSWNNIADLVRPFPNVSKVDVDSALKKQGYTVLDLFKTADEFYQSLGLLPMGVCYNESAGAMINKPTDGREVLCHASAWDFCDGNTFRLKMCTQINFEDFITIHHEMGHIQYYLQYKNQPYSFREGANPGFHEAIGDTIALSVATPTHLRKINLLTNYTDNDETSINSLMDMALDKIAFLPFGLLIDKWRWDVFSGSVPESKWNSHWWEYRTKYQKVRPPVKRSDESDFDPGAKFHVPGDSQYIAYFLAHILQFQFYRSLCIAAEQYNPEDKTVPLHKCDFYKSVAAGDKLRDGLKLGSSKHWSETLEIMTGTKEVSAEPLLEYFEPLYKFLKNENEKYDNYLKNKPQLKVNIFVLFLTHIKNNDNGTVFSSNNETVSSEKQDKLSNDDNKNVNGGGTD</sequence>
<dbReference type="Gene3D" id="1.10.1370.30">
    <property type="match status" value="1"/>
</dbReference>
<accession>A0AAV8XA83</accession>
<evidence type="ECO:0000256" key="10">
    <source>
        <dbReference type="ARBA" id="ARBA00023180"/>
    </source>
</evidence>
<keyword evidence="6 21" id="KW-0378">Hydrolase</keyword>
<gene>
    <name evidence="24" type="ORF">NQ314_012772</name>
</gene>
<dbReference type="Proteomes" id="UP001162156">
    <property type="component" value="Unassembled WGS sequence"/>
</dbReference>
<feature type="disulfide bond" evidence="17 20">
    <location>
        <begin position="342"/>
        <end position="360"/>
    </location>
</feature>
<evidence type="ECO:0000256" key="19">
    <source>
        <dbReference type="PIRSR" id="PIRSR601548-8"/>
    </source>
</evidence>
<feature type="compositionally biased region" description="Polar residues" evidence="22">
    <location>
        <begin position="636"/>
        <end position="645"/>
    </location>
</feature>
<comment type="cofactor">
    <cofactor evidence="21">
        <name>Zn(2+)</name>
        <dbReference type="ChEBI" id="CHEBI:29105"/>
    </cofactor>
    <text evidence="21">Binds 1 zinc ion per subunit.</text>
</comment>
<evidence type="ECO:0000256" key="15">
    <source>
        <dbReference type="PIRSR" id="PIRSR601548-2"/>
    </source>
</evidence>
<feature type="active site" description="Proton acceptor 1" evidence="13">
    <location>
        <position position="374"/>
    </location>
</feature>
<keyword evidence="25" id="KW-1185">Reference proteome</keyword>
<feature type="glycosylation site" description="N-linked (GlcNAc...) (complex) asparagine" evidence="14">
    <location>
        <position position="64"/>
    </location>
</feature>
<evidence type="ECO:0000313" key="25">
    <source>
        <dbReference type="Proteomes" id="UP001162156"/>
    </source>
</evidence>
<dbReference type="EMBL" id="JANEYF010003573">
    <property type="protein sequence ID" value="KAJ8935480.1"/>
    <property type="molecule type" value="Genomic_DNA"/>
</dbReference>
<dbReference type="EC" id="3.4.-.-" evidence="21"/>
<dbReference type="AlphaFoldDB" id="A0AAV8XA83"/>
<name>A0AAV8XA83_9CUCU</name>
<keyword evidence="7 16" id="KW-0862">Zinc</keyword>
<feature type="binding site" evidence="16">
    <location>
        <position position="377"/>
    </location>
    <ligand>
        <name>Zn(2+)</name>
        <dbReference type="ChEBI" id="CHEBI:29105"/>
        <label>1</label>
        <note>catalytic</note>
    </ligand>
</feature>
<comment type="caution">
    <text evidence="20">Lacks conserved residue(s) required for the propagation of feature annotation.</text>
</comment>
<evidence type="ECO:0000256" key="16">
    <source>
        <dbReference type="PIRSR" id="PIRSR601548-3"/>
    </source>
</evidence>
<evidence type="ECO:0000256" key="11">
    <source>
        <dbReference type="ARBA" id="ARBA00036868"/>
    </source>
</evidence>
<keyword evidence="8 21" id="KW-0482">Metalloprotease</keyword>
<comment type="catalytic activity">
    <reaction evidence="11">
        <text>Release of a C-terminal dipeptide, oligopeptide-|-Xaa-Yaa, when Xaa is not Pro, and Yaa is neither Asp nor Glu. Thus, conversion of angiotensin I to angiotensin II, with increase in vasoconstrictor activity, but no action on angiotensin II.</text>
        <dbReference type="EC" id="3.4.15.1"/>
    </reaction>
</comment>
<keyword evidence="5 23" id="KW-0732">Signal</keyword>
<feature type="binding site" evidence="16">
    <location>
        <position position="401"/>
    </location>
    <ligand>
        <name>Zn(2+)</name>
        <dbReference type="ChEBI" id="CHEBI:29105"/>
        <label>1</label>
        <note>catalytic</note>
    </ligand>
</feature>
<feature type="binding site" evidence="16">
    <location>
        <position position="373"/>
    </location>
    <ligand>
        <name>Zn(2+)</name>
        <dbReference type="ChEBI" id="CHEBI:29105"/>
        <label>1</label>
        <note>catalytic</note>
    </ligand>
</feature>
<evidence type="ECO:0000256" key="5">
    <source>
        <dbReference type="ARBA" id="ARBA00022729"/>
    </source>
</evidence>
<keyword evidence="10 14" id="KW-0325">Glycoprotein</keyword>
<feature type="disulfide bond" evidence="17 20">
    <location>
        <begin position="529"/>
        <end position="547"/>
    </location>
</feature>
<keyword evidence="2 21" id="KW-0121">Carboxypeptidase</keyword>
<dbReference type="FunFam" id="1.10.1370.30:FF:000004">
    <property type="entry name" value="Angiotensin-converting enzyme"/>
    <property type="match status" value="1"/>
</dbReference>
<dbReference type="SUPFAM" id="SSF55486">
    <property type="entry name" value="Metalloproteases ('zincins'), catalytic domain"/>
    <property type="match status" value="1"/>
</dbReference>
<evidence type="ECO:0000256" key="17">
    <source>
        <dbReference type="PIRSR" id="PIRSR601548-4"/>
    </source>
</evidence>
<feature type="active site" description="Proton donor 2" evidence="18">
    <location>
        <position position="504"/>
    </location>
</feature>
<dbReference type="GO" id="GO:0046872">
    <property type="term" value="F:metal ion binding"/>
    <property type="evidence" value="ECO:0007669"/>
    <property type="project" value="UniProtKB-KW"/>
</dbReference>
<feature type="compositionally biased region" description="Basic and acidic residues" evidence="22">
    <location>
        <begin position="646"/>
        <end position="659"/>
    </location>
</feature>
<keyword evidence="3 21" id="KW-0645">Protease</keyword>
<reference evidence="24" key="1">
    <citation type="journal article" date="2023" name="Insect Mol. Biol.">
        <title>Genome sequencing provides insights into the evolution of gene families encoding plant cell wall-degrading enzymes in longhorned beetles.</title>
        <authorList>
            <person name="Shin N.R."/>
            <person name="Okamura Y."/>
            <person name="Kirsch R."/>
            <person name="Pauchet Y."/>
        </authorList>
    </citation>
    <scope>NUCLEOTIDE SEQUENCE</scope>
    <source>
        <strain evidence="24">RBIC_L_NR</strain>
    </source>
</reference>
<evidence type="ECO:0000256" key="12">
    <source>
        <dbReference type="ARBA" id="ARBA00039858"/>
    </source>
</evidence>
<comment type="caution">
    <text evidence="24">The sequence shown here is derived from an EMBL/GenBank/DDBJ whole genome shotgun (WGS) entry which is preliminary data.</text>
</comment>
<evidence type="ECO:0000256" key="6">
    <source>
        <dbReference type="ARBA" id="ARBA00022801"/>
    </source>
</evidence>
<evidence type="ECO:0000256" key="14">
    <source>
        <dbReference type="PIRSR" id="PIRSR601548-10"/>
    </source>
</evidence>
<evidence type="ECO:0000256" key="22">
    <source>
        <dbReference type="SAM" id="MobiDB-lite"/>
    </source>
</evidence>
<evidence type="ECO:0000256" key="21">
    <source>
        <dbReference type="RuleBase" id="RU361144"/>
    </source>
</evidence>
<dbReference type="PANTHER" id="PTHR10514">
    <property type="entry name" value="ANGIOTENSIN-CONVERTING ENZYME"/>
    <property type="match status" value="1"/>
</dbReference>
<evidence type="ECO:0000256" key="13">
    <source>
        <dbReference type="PIRSR" id="PIRSR601548-1"/>
    </source>
</evidence>
<dbReference type="GO" id="GO:0008237">
    <property type="term" value="F:metallopeptidase activity"/>
    <property type="evidence" value="ECO:0007669"/>
    <property type="project" value="UniProtKB-KW"/>
</dbReference>
<evidence type="ECO:0000313" key="24">
    <source>
        <dbReference type="EMBL" id="KAJ8935480.1"/>
    </source>
</evidence>
<dbReference type="CDD" id="cd06461">
    <property type="entry name" value="M2_ACE"/>
    <property type="match status" value="1"/>
</dbReference>
<dbReference type="InterPro" id="IPR001548">
    <property type="entry name" value="Peptidase_M2"/>
</dbReference>
<evidence type="ECO:0000256" key="3">
    <source>
        <dbReference type="ARBA" id="ARBA00022670"/>
    </source>
</evidence>
<feature type="binding site" evidence="15">
    <location>
        <position position="212"/>
    </location>
    <ligand>
        <name>chloride</name>
        <dbReference type="ChEBI" id="CHEBI:17996"/>
        <label>1</label>
    </ligand>
</feature>
<evidence type="ECO:0000256" key="23">
    <source>
        <dbReference type="SAM" id="SignalP"/>
    </source>
</evidence>
<keyword evidence="4 16" id="KW-0479">Metal-binding</keyword>
<feature type="active site" description="Proton acceptor 2" evidence="18">
    <location>
        <position position="374"/>
    </location>
</feature>
<evidence type="ECO:0000256" key="2">
    <source>
        <dbReference type="ARBA" id="ARBA00022645"/>
    </source>
</evidence>
<evidence type="ECO:0000256" key="1">
    <source>
        <dbReference type="ARBA" id="ARBA00008139"/>
    </source>
</evidence>
<feature type="binding site" evidence="19">
    <location>
        <position position="373"/>
    </location>
    <ligand>
        <name>Zn(2+)</name>
        <dbReference type="ChEBI" id="CHEBI:29105"/>
        <label>2</label>
        <note>catalytic</note>
    </ligand>
</feature>
<proteinExistence type="inferred from homology"/>
<dbReference type="PANTHER" id="PTHR10514:SF27">
    <property type="entry name" value="ANGIOTENSIN-CONVERTING ENZYME"/>
    <property type="match status" value="1"/>
</dbReference>
<evidence type="ECO:0000256" key="18">
    <source>
        <dbReference type="PIRSR" id="PIRSR601548-6"/>
    </source>
</evidence>
<feature type="binding site" evidence="19">
    <location>
        <position position="377"/>
    </location>
    <ligand>
        <name>Zn(2+)</name>
        <dbReference type="ChEBI" id="CHEBI:29105"/>
        <label>2</label>
        <note>catalytic</note>
    </ligand>
</feature>
<evidence type="ECO:0000256" key="9">
    <source>
        <dbReference type="ARBA" id="ARBA00023157"/>
    </source>
</evidence>
<keyword evidence="9 17" id="KW-1015">Disulfide bond</keyword>
<dbReference type="GO" id="GO:0006508">
    <property type="term" value="P:proteolysis"/>
    <property type="evidence" value="ECO:0007669"/>
    <property type="project" value="UniProtKB-KW"/>
</dbReference>
<dbReference type="Pfam" id="PF01401">
    <property type="entry name" value="Peptidase_M2"/>
    <property type="match status" value="1"/>
</dbReference>
<feature type="region of interest" description="Disordered" evidence="22">
    <location>
        <begin position="636"/>
        <end position="667"/>
    </location>
</feature>
<evidence type="ECO:0000256" key="8">
    <source>
        <dbReference type="ARBA" id="ARBA00023049"/>
    </source>
</evidence>
<protein>
    <recommendedName>
        <fullName evidence="12 21">Angiotensin-converting enzyme</fullName>
        <ecNumber evidence="21">3.4.-.-</ecNumber>
    </recommendedName>
</protein>
<evidence type="ECO:0000256" key="20">
    <source>
        <dbReference type="PROSITE-ProRule" id="PRU01355"/>
    </source>
</evidence>
<dbReference type="PROSITE" id="PS52011">
    <property type="entry name" value="PEPTIDASE_M2"/>
    <property type="match status" value="1"/>
</dbReference>
<feature type="chain" id="PRO_5043563874" description="Angiotensin-converting enzyme" evidence="23">
    <location>
        <begin position="17"/>
        <end position="667"/>
    </location>
</feature>
<comment type="similarity">
    <text evidence="1 20 21">Belongs to the peptidase M2 family.</text>
</comment>
<dbReference type="GO" id="GO:0008241">
    <property type="term" value="F:peptidyl-dipeptidase activity"/>
    <property type="evidence" value="ECO:0007669"/>
    <property type="project" value="UniProtKB-EC"/>
</dbReference>
<dbReference type="PRINTS" id="PR00791">
    <property type="entry name" value="PEPDIPTASEA"/>
</dbReference>
<organism evidence="24 25">
    <name type="scientific">Rhamnusium bicolor</name>
    <dbReference type="NCBI Taxonomy" id="1586634"/>
    <lineage>
        <taxon>Eukaryota</taxon>
        <taxon>Metazoa</taxon>
        <taxon>Ecdysozoa</taxon>
        <taxon>Arthropoda</taxon>
        <taxon>Hexapoda</taxon>
        <taxon>Insecta</taxon>
        <taxon>Pterygota</taxon>
        <taxon>Neoptera</taxon>
        <taxon>Endopterygota</taxon>
        <taxon>Coleoptera</taxon>
        <taxon>Polyphaga</taxon>
        <taxon>Cucujiformia</taxon>
        <taxon>Chrysomeloidea</taxon>
        <taxon>Cerambycidae</taxon>
        <taxon>Lepturinae</taxon>
        <taxon>Rhagiini</taxon>
        <taxon>Rhamnusium</taxon>
    </lineage>
</organism>
<feature type="active site" description="Proton donor 1" evidence="13">
    <location>
        <position position="504"/>
    </location>
</feature>
<feature type="signal peptide" evidence="23">
    <location>
        <begin position="1"/>
        <end position="16"/>
    </location>
</feature>
<dbReference type="GO" id="GO:0005886">
    <property type="term" value="C:plasma membrane"/>
    <property type="evidence" value="ECO:0007669"/>
    <property type="project" value="TreeGrafter"/>
</dbReference>
<evidence type="ECO:0000256" key="7">
    <source>
        <dbReference type="ARBA" id="ARBA00022833"/>
    </source>
</evidence>
<feature type="binding site" evidence="19">
    <location>
        <position position="401"/>
    </location>
    <ligand>
        <name>Zn(2+)</name>
        <dbReference type="ChEBI" id="CHEBI:29105"/>
        <label>2</label>
        <note>catalytic</note>
    </ligand>
</feature>
<evidence type="ECO:0000256" key="4">
    <source>
        <dbReference type="ARBA" id="ARBA00022723"/>
    </source>
</evidence>
<dbReference type="GO" id="GO:0004180">
    <property type="term" value="F:carboxypeptidase activity"/>
    <property type="evidence" value="ECO:0007669"/>
    <property type="project" value="UniProtKB-KW"/>
</dbReference>